<sequence length="230" mass="25997">MHGRVEDSATHSPVPGARIANLATYTVVLADDSGGFSIPAIPGDRLRVSALGFEEKELAAGGRRQLTVTLPRKVNQLPEIAVVAHTYRSDSAKLRSEYDKFFHYHKPRAGEIIAVAPLGVGINIDKLYEWSHFRANKRKLRFRQELLNYEQERYIDHVFNPEVVKKIIPLIPDDSLILFLKRYRPSYPFLKNATQYDLYAYIKNSYRMFSRAAAADTALPALRPVAADGP</sequence>
<proteinExistence type="predicted"/>
<accession>A0ABP8G0Z7</accession>
<comment type="caution">
    <text evidence="1">The sequence shown here is derived from an EMBL/GenBank/DDBJ whole genome shotgun (WGS) entry which is preliminary data.</text>
</comment>
<keyword evidence="2" id="KW-1185">Reference proteome</keyword>
<dbReference type="EMBL" id="BAABFN010000006">
    <property type="protein sequence ID" value="GAA4315048.1"/>
    <property type="molecule type" value="Genomic_DNA"/>
</dbReference>
<organism evidence="1 2">
    <name type="scientific">Compostibacter hankyongensis</name>
    <dbReference type="NCBI Taxonomy" id="1007089"/>
    <lineage>
        <taxon>Bacteria</taxon>
        <taxon>Pseudomonadati</taxon>
        <taxon>Bacteroidota</taxon>
        <taxon>Chitinophagia</taxon>
        <taxon>Chitinophagales</taxon>
        <taxon>Chitinophagaceae</taxon>
        <taxon>Compostibacter</taxon>
    </lineage>
</organism>
<reference evidence="2" key="1">
    <citation type="journal article" date="2019" name="Int. J. Syst. Evol. Microbiol.">
        <title>The Global Catalogue of Microorganisms (GCM) 10K type strain sequencing project: providing services to taxonomists for standard genome sequencing and annotation.</title>
        <authorList>
            <consortium name="The Broad Institute Genomics Platform"/>
            <consortium name="The Broad Institute Genome Sequencing Center for Infectious Disease"/>
            <person name="Wu L."/>
            <person name="Ma J."/>
        </authorList>
    </citation>
    <scope>NUCLEOTIDE SEQUENCE [LARGE SCALE GENOMIC DNA]</scope>
    <source>
        <strain evidence="2">JCM 17664</strain>
    </source>
</reference>
<dbReference type="SUPFAM" id="SSF49464">
    <property type="entry name" value="Carboxypeptidase regulatory domain-like"/>
    <property type="match status" value="1"/>
</dbReference>
<name>A0ABP8G0Z7_9BACT</name>
<evidence type="ECO:0000313" key="2">
    <source>
        <dbReference type="Proteomes" id="UP001501207"/>
    </source>
</evidence>
<evidence type="ECO:0008006" key="3">
    <source>
        <dbReference type="Google" id="ProtNLM"/>
    </source>
</evidence>
<dbReference type="InterPro" id="IPR008969">
    <property type="entry name" value="CarboxyPept-like_regulatory"/>
</dbReference>
<evidence type="ECO:0000313" key="1">
    <source>
        <dbReference type="EMBL" id="GAA4315048.1"/>
    </source>
</evidence>
<dbReference type="Proteomes" id="UP001501207">
    <property type="component" value="Unassembled WGS sequence"/>
</dbReference>
<protein>
    <recommendedName>
        <fullName evidence="3">Carboxypeptidase-like regulatory domain-containing protein</fullName>
    </recommendedName>
</protein>
<dbReference type="Pfam" id="PF13620">
    <property type="entry name" value="CarboxypepD_reg"/>
    <property type="match status" value="1"/>
</dbReference>
<gene>
    <name evidence="1" type="ORF">GCM10023143_26190</name>
</gene>